<reference evidence="7" key="1">
    <citation type="submission" date="2011-07" db="EMBL/GenBank/DDBJ databases">
        <authorList>
            <consortium name="Caenorhabditis brenneri Sequencing and Analysis Consortium"/>
            <person name="Wilson R.K."/>
        </authorList>
    </citation>
    <scope>NUCLEOTIDE SEQUENCE [LARGE SCALE GENOMIC DNA]</scope>
    <source>
        <strain evidence="7">PB2801</strain>
    </source>
</reference>
<feature type="domain" description="Zinc finger PHD-type" evidence="5">
    <location>
        <begin position="62"/>
        <end position="103"/>
    </location>
</feature>
<evidence type="ECO:0000256" key="2">
    <source>
        <dbReference type="ARBA" id="ARBA00022771"/>
    </source>
</evidence>
<gene>
    <name evidence="6" type="ORF">CAEBREN_13593</name>
</gene>
<organism evidence="7">
    <name type="scientific">Caenorhabditis brenneri</name>
    <name type="common">Nematode worm</name>
    <dbReference type="NCBI Taxonomy" id="135651"/>
    <lineage>
        <taxon>Eukaryota</taxon>
        <taxon>Metazoa</taxon>
        <taxon>Ecdysozoa</taxon>
        <taxon>Nematoda</taxon>
        <taxon>Chromadorea</taxon>
        <taxon>Rhabditida</taxon>
        <taxon>Rhabditina</taxon>
        <taxon>Rhabditomorpha</taxon>
        <taxon>Rhabditoidea</taxon>
        <taxon>Rhabditidae</taxon>
        <taxon>Peloderinae</taxon>
        <taxon>Caenorhabditis</taxon>
    </lineage>
</organism>
<feature type="compositionally biased region" description="Basic and acidic residues" evidence="4">
    <location>
        <begin position="318"/>
        <end position="334"/>
    </location>
</feature>
<evidence type="ECO:0000256" key="4">
    <source>
        <dbReference type="SAM" id="MobiDB-lite"/>
    </source>
</evidence>
<evidence type="ECO:0000313" key="6">
    <source>
        <dbReference type="EMBL" id="EGT56977.1"/>
    </source>
</evidence>
<dbReference type="InterPro" id="IPR011011">
    <property type="entry name" value="Znf_FYVE_PHD"/>
</dbReference>
<dbReference type="SUPFAM" id="SSF57903">
    <property type="entry name" value="FYVE/PHD zinc finger"/>
    <property type="match status" value="1"/>
</dbReference>
<feature type="region of interest" description="Disordered" evidence="4">
    <location>
        <begin position="290"/>
        <end position="334"/>
    </location>
</feature>
<keyword evidence="1" id="KW-0479">Metal-binding</keyword>
<feature type="compositionally biased region" description="Basic and acidic residues" evidence="4">
    <location>
        <begin position="290"/>
        <end position="304"/>
    </location>
</feature>
<keyword evidence="7" id="KW-1185">Reference proteome</keyword>
<name>G0NBM0_CAEBE</name>
<dbReference type="Pfam" id="PF04435">
    <property type="entry name" value="SPK"/>
    <property type="match status" value="1"/>
</dbReference>
<evidence type="ECO:0000259" key="5">
    <source>
        <dbReference type="SMART" id="SM00249"/>
    </source>
</evidence>
<evidence type="ECO:0000256" key="1">
    <source>
        <dbReference type="ARBA" id="ARBA00022723"/>
    </source>
</evidence>
<dbReference type="HOGENOM" id="CLU_558047_0_0_1"/>
<keyword evidence="3" id="KW-0862">Zinc</keyword>
<keyword evidence="2" id="KW-0863">Zinc-finger</keyword>
<dbReference type="GO" id="GO:0008270">
    <property type="term" value="F:zinc ion binding"/>
    <property type="evidence" value="ECO:0007669"/>
    <property type="project" value="UniProtKB-KW"/>
</dbReference>
<dbReference type="InParanoid" id="G0NBM0"/>
<dbReference type="Proteomes" id="UP000008068">
    <property type="component" value="Unassembled WGS sequence"/>
</dbReference>
<dbReference type="InterPro" id="IPR019786">
    <property type="entry name" value="Zinc_finger_PHD-type_CS"/>
</dbReference>
<proteinExistence type="predicted"/>
<dbReference type="EMBL" id="GL379858">
    <property type="protein sequence ID" value="EGT56977.1"/>
    <property type="molecule type" value="Genomic_DNA"/>
</dbReference>
<dbReference type="InterPro" id="IPR013083">
    <property type="entry name" value="Znf_RING/FYVE/PHD"/>
</dbReference>
<dbReference type="InterPro" id="IPR006570">
    <property type="entry name" value="SPK_dom"/>
</dbReference>
<dbReference type="InterPro" id="IPR001965">
    <property type="entry name" value="Znf_PHD"/>
</dbReference>
<protein>
    <recommendedName>
        <fullName evidence="5">Zinc finger PHD-type domain-containing protein</fullName>
    </recommendedName>
</protein>
<sequence>MEGMLGASSSSLPSVPNCPKLPLYARLDADDDVHVEGLPNGFLAAFNPDANPRYAVPNDNVLCACNLPRNEFMITCNGCKTEQHRMCVGVEAHDEHYYCNQCRHSFRTLECIQWDKFWDQQLQSEFELDILDVTKPISIGNWTKNFHSSHAIKLFSPKKLEKTFDRVMKTAMHNDLIHIEKRLRLAFFAKLKMDDFPEILQEFEAIGNVILFKNGAIAMFSAEGKRTLGKKIPNPRNRQATAAPVHDQNWFQSMMNTIGGPFASQNANQPDDDFPFPNFNDLSTFTFIRDRSNSRDMTNEDSRDSSQAPSISGRKRTHEPEEGEQLKAKIKQQEEVPVKVPPNCSNYCDLFYSMRDFLGALNSKHPTIRRCRDQIGRTIVEKKDALRKKDCDVHELIYFFRNIHQMSTKKNDFRSEDIEVIEEGSEISLTHCLCELVKIIKNYERFGKEITDIRKTIEKELPTLTNRVIYASQVPGMLILIDNAIRSID</sequence>
<dbReference type="PROSITE" id="PS01359">
    <property type="entry name" value="ZF_PHD_1"/>
    <property type="match status" value="1"/>
</dbReference>
<dbReference type="SMART" id="SM00249">
    <property type="entry name" value="PHD"/>
    <property type="match status" value="1"/>
</dbReference>
<evidence type="ECO:0000256" key="3">
    <source>
        <dbReference type="ARBA" id="ARBA00022833"/>
    </source>
</evidence>
<evidence type="ECO:0000313" key="7">
    <source>
        <dbReference type="Proteomes" id="UP000008068"/>
    </source>
</evidence>
<dbReference type="Gene3D" id="3.30.40.10">
    <property type="entry name" value="Zinc/RING finger domain, C3HC4 (zinc finger)"/>
    <property type="match status" value="1"/>
</dbReference>
<accession>G0NBM0</accession>
<dbReference type="AlphaFoldDB" id="G0NBM0"/>